<dbReference type="Proteomes" id="UP000499080">
    <property type="component" value="Unassembled WGS sequence"/>
</dbReference>
<organism evidence="1 2">
    <name type="scientific">Araneus ventricosus</name>
    <name type="common">Orbweaver spider</name>
    <name type="synonym">Epeira ventricosa</name>
    <dbReference type="NCBI Taxonomy" id="182803"/>
    <lineage>
        <taxon>Eukaryota</taxon>
        <taxon>Metazoa</taxon>
        <taxon>Ecdysozoa</taxon>
        <taxon>Arthropoda</taxon>
        <taxon>Chelicerata</taxon>
        <taxon>Arachnida</taxon>
        <taxon>Araneae</taxon>
        <taxon>Araneomorphae</taxon>
        <taxon>Entelegynae</taxon>
        <taxon>Araneoidea</taxon>
        <taxon>Araneidae</taxon>
        <taxon>Araneus</taxon>
    </lineage>
</organism>
<gene>
    <name evidence="1" type="ORF">AVEN_192086_1</name>
</gene>
<protein>
    <submittedName>
        <fullName evidence="1">Uncharacterized protein</fullName>
    </submittedName>
</protein>
<sequence length="94" mass="10652">MSLTALNRQRGTFKTIINKIKSFITAFQSSEDSIKDNIELNNKLTSVKDILKGLDDIKIALYALPDDVDLKDSLEITVYMEEEAQEIKVSLLVF</sequence>
<name>A0A4Y2B6H3_ARAVE</name>
<evidence type="ECO:0000313" key="1">
    <source>
        <dbReference type="EMBL" id="GBL87922.1"/>
    </source>
</evidence>
<reference evidence="1 2" key="1">
    <citation type="journal article" date="2019" name="Sci. Rep.">
        <title>Orb-weaving spider Araneus ventricosus genome elucidates the spidroin gene catalogue.</title>
        <authorList>
            <person name="Kono N."/>
            <person name="Nakamura H."/>
            <person name="Ohtoshi R."/>
            <person name="Moran D.A.P."/>
            <person name="Shinohara A."/>
            <person name="Yoshida Y."/>
            <person name="Fujiwara M."/>
            <person name="Mori M."/>
            <person name="Tomita M."/>
            <person name="Arakawa K."/>
        </authorList>
    </citation>
    <scope>NUCLEOTIDE SEQUENCE [LARGE SCALE GENOMIC DNA]</scope>
</reference>
<dbReference type="OrthoDB" id="6435241at2759"/>
<comment type="caution">
    <text evidence="1">The sequence shown here is derived from an EMBL/GenBank/DDBJ whole genome shotgun (WGS) entry which is preliminary data.</text>
</comment>
<proteinExistence type="predicted"/>
<evidence type="ECO:0000313" key="2">
    <source>
        <dbReference type="Proteomes" id="UP000499080"/>
    </source>
</evidence>
<dbReference type="AlphaFoldDB" id="A0A4Y2B6H3"/>
<dbReference type="EMBL" id="BGPR01000056">
    <property type="protein sequence ID" value="GBL87922.1"/>
    <property type="molecule type" value="Genomic_DNA"/>
</dbReference>
<accession>A0A4Y2B6H3</accession>
<keyword evidence="2" id="KW-1185">Reference proteome</keyword>